<dbReference type="RefSeq" id="WP_156190235.1">
    <property type="nucleotide sequence ID" value="NZ_WOTV01000009.1"/>
</dbReference>
<organism evidence="2 3">
    <name type="scientific">Ancylomarina euxinus</name>
    <dbReference type="NCBI Taxonomy" id="2283627"/>
    <lineage>
        <taxon>Bacteria</taxon>
        <taxon>Pseudomonadati</taxon>
        <taxon>Bacteroidota</taxon>
        <taxon>Bacteroidia</taxon>
        <taxon>Marinilabiliales</taxon>
        <taxon>Marinifilaceae</taxon>
        <taxon>Ancylomarina</taxon>
    </lineage>
</organism>
<evidence type="ECO:0000256" key="1">
    <source>
        <dbReference type="SAM" id="SignalP"/>
    </source>
</evidence>
<comment type="caution">
    <text evidence="2">The sequence shown here is derived from an EMBL/GenBank/DDBJ whole genome shotgun (WGS) entry which is preliminary data.</text>
</comment>
<gene>
    <name evidence="2" type="ORF">DWB61_10685</name>
</gene>
<accession>A0A425Y0C9</accession>
<sequence>MKHFALLISILSITFSCANNKHTHKKSVSDSAQVNKEVSINKPKFSPGTLALNIKIINIIPHDSYNEIISTVEKTLGSGAGIIGVYSKGKEVSFESKHDFKLEVNSTRSFLFKETQTIGNNKSNLKVIREIK</sequence>
<evidence type="ECO:0000313" key="3">
    <source>
        <dbReference type="Proteomes" id="UP000285794"/>
    </source>
</evidence>
<dbReference type="AlphaFoldDB" id="A0A425Y0C9"/>
<dbReference type="Proteomes" id="UP000285794">
    <property type="component" value="Unassembled WGS sequence"/>
</dbReference>
<dbReference type="PROSITE" id="PS51257">
    <property type="entry name" value="PROKAR_LIPOPROTEIN"/>
    <property type="match status" value="1"/>
</dbReference>
<reference evidence="2 3" key="1">
    <citation type="submission" date="2018-07" db="EMBL/GenBank/DDBJ databases">
        <title>Draft genome sequence of Ancylomarina sp. M1P.</title>
        <authorList>
            <person name="Yadav S."/>
            <person name="Villanueva L."/>
            <person name="Damste J.S.S."/>
        </authorList>
    </citation>
    <scope>NUCLEOTIDE SEQUENCE [LARGE SCALE GENOMIC DNA]</scope>
    <source>
        <strain evidence="2 3">M1P</strain>
    </source>
</reference>
<proteinExistence type="predicted"/>
<name>A0A425Y0C9_9BACT</name>
<dbReference type="EMBL" id="QQWG01000009">
    <property type="protein sequence ID" value="RRG21194.1"/>
    <property type="molecule type" value="Genomic_DNA"/>
</dbReference>
<keyword evidence="3" id="KW-1185">Reference proteome</keyword>
<evidence type="ECO:0000313" key="2">
    <source>
        <dbReference type="EMBL" id="RRG21194.1"/>
    </source>
</evidence>
<keyword evidence="1" id="KW-0732">Signal</keyword>
<feature type="chain" id="PRO_5019477377" evidence="1">
    <location>
        <begin position="19"/>
        <end position="132"/>
    </location>
</feature>
<feature type="signal peptide" evidence="1">
    <location>
        <begin position="1"/>
        <end position="18"/>
    </location>
</feature>
<protein>
    <submittedName>
        <fullName evidence="2">Uncharacterized protein</fullName>
    </submittedName>
</protein>